<sequence>MLDINGQLDNAFSQGSDLSTKSDLPLNKPYVIDGNNNIWTYRNSAIYRYNQFGKLDTNFLEGKNNYLKVEGYSVLKISWIEPNIDGGVDVFLIDKTAAYRGQQDVIILRLDENGSLDVNFGQNGLVIFTWDDNFGNIGYDTSNLKVLRTEKNETLIMVTVESPAVPSFLTLFKLDANGNFITEFGNNGVAEFKHDTSVTGLSFTPDSANNIYITGVFDEYGKYEVNSTGFIAKLNEKGQVQFDFAEEGIRLLENDVLPKSIWMIDQHQFYVIIDGGILGRPTFQLKSFDINGNATSDLVDADSFMLNMSEDMIPDKRSAYNYFSDSSGNQFNKIDNNKVEIMTSSLHGVTLHSVDFSQPIEFKKKIST</sequence>
<name>A0ABT5FAP1_9GAMM</name>
<reference evidence="1 2" key="1">
    <citation type="submission" date="2023-01" db="EMBL/GenBank/DDBJ databases">
        <title>Psychrosphaera sp. nov., isolated from marine algae.</title>
        <authorList>
            <person name="Bayburt H."/>
            <person name="Choi B.J."/>
            <person name="Kim J.M."/>
            <person name="Choi D.G."/>
            <person name="Jeon C.O."/>
        </authorList>
    </citation>
    <scope>NUCLEOTIDE SEQUENCE [LARGE SCALE GENOMIC DNA]</scope>
    <source>
        <strain evidence="1 2">G1-22</strain>
    </source>
</reference>
<dbReference type="EMBL" id="JAQOMS010000002">
    <property type="protein sequence ID" value="MDC2888597.1"/>
    <property type="molecule type" value="Genomic_DNA"/>
</dbReference>
<organism evidence="1 2">
    <name type="scientific">Psychrosphaera algicola</name>
    <dbReference type="NCBI Taxonomy" id="3023714"/>
    <lineage>
        <taxon>Bacteria</taxon>
        <taxon>Pseudomonadati</taxon>
        <taxon>Pseudomonadota</taxon>
        <taxon>Gammaproteobacteria</taxon>
        <taxon>Alteromonadales</taxon>
        <taxon>Pseudoalteromonadaceae</taxon>
        <taxon>Psychrosphaera</taxon>
    </lineage>
</organism>
<dbReference type="Gene3D" id="2.80.10.50">
    <property type="match status" value="1"/>
</dbReference>
<evidence type="ECO:0000313" key="2">
    <source>
        <dbReference type="Proteomes" id="UP001528411"/>
    </source>
</evidence>
<gene>
    <name evidence="1" type="ORF">PN838_07275</name>
</gene>
<dbReference type="Proteomes" id="UP001528411">
    <property type="component" value="Unassembled WGS sequence"/>
</dbReference>
<protein>
    <submittedName>
        <fullName evidence="1">Uncharacterized protein</fullName>
    </submittedName>
</protein>
<proteinExistence type="predicted"/>
<accession>A0ABT5FAP1</accession>
<comment type="caution">
    <text evidence="1">The sequence shown here is derived from an EMBL/GenBank/DDBJ whole genome shotgun (WGS) entry which is preliminary data.</text>
</comment>
<dbReference type="SUPFAM" id="SSF50956">
    <property type="entry name" value="Thermostable phytase (3-phytase)"/>
    <property type="match status" value="1"/>
</dbReference>
<evidence type="ECO:0000313" key="1">
    <source>
        <dbReference type="EMBL" id="MDC2888597.1"/>
    </source>
</evidence>
<dbReference type="RefSeq" id="WP_272180193.1">
    <property type="nucleotide sequence ID" value="NZ_JAQOMS010000002.1"/>
</dbReference>
<keyword evidence="2" id="KW-1185">Reference proteome</keyword>